<gene>
    <name evidence="12" type="ORF">A7J57_03000</name>
</gene>
<dbReference type="Gene3D" id="3.40.50.300">
    <property type="entry name" value="P-loop containing nucleotide triphosphate hydrolases"/>
    <property type="match status" value="1"/>
</dbReference>
<evidence type="ECO:0000256" key="2">
    <source>
        <dbReference type="ARBA" id="ARBA00011903"/>
    </source>
</evidence>
<keyword evidence="3" id="KW-0808">Transferase</keyword>
<evidence type="ECO:0000313" key="12">
    <source>
        <dbReference type="EMBL" id="OAE42028.1"/>
    </source>
</evidence>
<dbReference type="EC" id="2.7.10.2" evidence="2"/>
<keyword evidence="9" id="KW-1133">Transmembrane helix</keyword>
<accession>A0A176X4F6</accession>
<dbReference type="CDD" id="cd05387">
    <property type="entry name" value="BY-kinase"/>
    <property type="match status" value="1"/>
</dbReference>
<dbReference type="PANTHER" id="PTHR32309:SF13">
    <property type="entry name" value="FERRIC ENTEROBACTIN TRANSPORT PROTEIN FEPE"/>
    <property type="match status" value="1"/>
</dbReference>
<organism evidence="12 13">
    <name type="scientific">Agrobacterium tumefaciens</name>
    <dbReference type="NCBI Taxonomy" id="358"/>
    <lineage>
        <taxon>Bacteria</taxon>
        <taxon>Pseudomonadati</taxon>
        <taxon>Pseudomonadota</taxon>
        <taxon>Alphaproteobacteria</taxon>
        <taxon>Hyphomicrobiales</taxon>
        <taxon>Rhizobiaceae</taxon>
        <taxon>Rhizobium/Agrobacterium group</taxon>
        <taxon>Agrobacterium</taxon>
        <taxon>Agrobacterium tumefaciens complex</taxon>
    </lineage>
</organism>
<comment type="caution">
    <text evidence="12">The sequence shown here is derived from an EMBL/GenBank/DDBJ whole genome shotgun (WGS) entry which is preliminary data.</text>
</comment>
<dbReference type="InterPro" id="IPR005702">
    <property type="entry name" value="Wzc-like_C"/>
</dbReference>
<dbReference type="PANTHER" id="PTHR32309">
    <property type="entry name" value="TYROSINE-PROTEIN KINASE"/>
    <property type="match status" value="1"/>
</dbReference>
<protein>
    <recommendedName>
        <fullName evidence="2">non-specific protein-tyrosine kinase</fullName>
        <ecNumber evidence="2">2.7.10.2</ecNumber>
    </recommendedName>
</protein>
<comment type="similarity">
    <text evidence="1">Belongs to the CpsD/CapB family.</text>
</comment>
<name>A0A176X4F6_AGRTU</name>
<dbReference type="GO" id="GO:0005886">
    <property type="term" value="C:plasma membrane"/>
    <property type="evidence" value="ECO:0007669"/>
    <property type="project" value="TreeGrafter"/>
</dbReference>
<dbReference type="GO" id="GO:0004713">
    <property type="term" value="F:protein tyrosine kinase activity"/>
    <property type="evidence" value="ECO:0007669"/>
    <property type="project" value="TreeGrafter"/>
</dbReference>
<evidence type="ECO:0000313" key="13">
    <source>
        <dbReference type="Proteomes" id="UP000077098"/>
    </source>
</evidence>
<evidence type="ECO:0000259" key="11">
    <source>
        <dbReference type="Pfam" id="PF13807"/>
    </source>
</evidence>
<dbReference type="Pfam" id="PF13807">
    <property type="entry name" value="GNVR"/>
    <property type="match status" value="1"/>
</dbReference>
<dbReference type="Proteomes" id="UP000077098">
    <property type="component" value="Unassembled WGS sequence"/>
</dbReference>
<dbReference type="InterPro" id="IPR027417">
    <property type="entry name" value="P-loop_NTPase"/>
</dbReference>
<dbReference type="SUPFAM" id="SSF52540">
    <property type="entry name" value="P-loop containing nucleoside triphosphate hydrolases"/>
    <property type="match status" value="1"/>
</dbReference>
<keyword evidence="9" id="KW-0812">Transmembrane</keyword>
<reference evidence="12 13" key="1">
    <citation type="submission" date="2016-05" db="EMBL/GenBank/DDBJ databases">
        <authorList>
            <person name="Lavstsen T."/>
            <person name="Jespersen J.S."/>
        </authorList>
    </citation>
    <scope>NUCLEOTIDE SEQUENCE [LARGE SCALE GENOMIC DNA]</scope>
    <source>
        <strain evidence="12 13">KCJ1736</strain>
    </source>
</reference>
<dbReference type="Pfam" id="PF13614">
    <property type="entry name" value="AAA_31"/>
    <property type="match status" value="1"/>
</dbReference>
<feature type="transmembrane region" description="Helical" evidence="9">
    <location>
        <begin position="27"/>
        <end position="44"/>
    </location>
</feature>
<proteinExistence type="inferred from homology"/>
<dbReference type="AlphaFoldDB" id="A0A176X4F6"/>
<feature type="domain" description="AAA" evidence="10">
    <location>
        <begin position="507"/>
        <end position="641"/>
    </location>
</feature>
<comment type="catalytic activity">
    <reaction evidence="8">
        <text>L-tyrosyl-[protein] + ATP = O-phospho-L-tyrosyl-[protein] + ADP + H(+)</text>
        <dbReference type="Rhea" id="RHEA:10596"/>
        <dbReference type="Rhea" id="RHEA-COMP:10136"/>
        <dbReference type="Rhea" id="RHEA-COMP:20101"/>
        <dbReference type="ChEBI" id="CHEBI:15378"/>
        <dbReference type="ChEBI" id="CHEBI:30616"/>
        <dbReference type="ChEBI" id="CHEBI:46858"/>
        <dbReference type="ChEBI" id="CHEBI:61978"/>
        <dbReference type="ChEBI" id="CHEBI:456216"/>
        <dbReference type="EC" id="2.7.10.2"/>
    </reaction>
</comment>
<keyword evidence="4" id="KW-0547">Nucleotide-binding</keyword>
<evidence type="ECO:0000256" key="6">
    <source>
        <dbReference type="ARBA" id="ARBA00022840"/>
    </source>
</evidence>
<dbReference type="InterPro" id="IPR025669">
    <property type="entry name" value="AAA_dom"/>
</dbReference>
<sequence length="720" mass="78774">MIQSSSSPGEQEGISRFLSILRERRRAVFICFLVSFAIAAIGYARTPIRYKAEATLALDVRKLQALPTESVVSPLPQESPVLRTELDIIGSRSMAERVLVILQKDRLLEGRQPNQARTDTDAIMLGNDAETSKMIDTLMTNVRVMNDGRSYTIYISYYANDPALAAKVANAFGAAYIDYQIDLQTTATRRVSAWLGERLVSLRTELEESERQASQFREKSGLIDTGGLPLQAQRLSSLNVELTTLQAKLAGSRARLATALELQKSGNGLGITEVLSSPSIQQLRGEQAKVIRAIAQIDESGATMSPERPQLSSQLSSLNKQIDSEIAQIIAALRNEIEVSEKQRQEVEASLIDVQRAISTTDMAMVQSGQLDREAAANRSIYETYLARYKQTIEQDGIATAEARIISSAMPSRKPTSPDKRLWGLVALLLGCGSGLAAAFTLNFTDRSFGSVASLQQKTGLNVIGRIPRFSFGEFQNKSGTFSNAAADFYSAFADLQTHLQLAESKAKVIAFTSSADGEGKTFVIANLARSLAMSGVKLLLIDANLRNPALGSEFDVGSASHVAHAVSREVSLDSIVQRDQASGVDIIVAKKNDLPPNLVLGSKRFASLIAEARQRYELVLIEAPSAAHDLDLLRIATLSDTVSFVVRQDVTDGTGMKNAVIRLRVAGRPVAGVILNAIRRPRQRHAAVWPRFFRDWNSHFKLRKRPTSLRPPAVVHNER</sequence>
<evidence type="ECO:0000256" key="7">
    <source>
        <dbReference type="ARBA" id="ARBA00023137"/>
    </source>
</evidence>
<dbReference type="RefSeq" id="WP_063950132.1">
    <property type="nucleotide sequence ID" value="NZ_LXPS01000033.1"/>
</dbReference>
<keyword evidence="9" id="KW-0472">Membrane</keyword>
<keyword evidence="5" id="KW-0418">Kinase</keyword>
<evidence type="ECO:0000256" key="9">
    <source>
        <dbReference type="SAM" id="Phobius"/>
    </source>
</evidence>
<evidence type="ECO:0000256" key="1">
    <source>
        <dbReference type="ARBA" id="ARBA00007316"/>
    </source>
</evidence>
<evidence type="ECO:0000256" key="8">
    <source>
        <dbReference type="ARBA" id="ARBA00051245"/>
    </source>
</evidence>
<dbReference type="InterPro" id="IPR032807">
    <property type="entry name" value="GNVR"/>
</dbReference>
<evidence type="ECO:0000256" key="4">
    <source>
        <dbReference type="ARBA" id="ARBA00022741"/>
    </source>
</evidence>
<feature type="domain" description="Tyrosine-protein kinase G-rich" evidence="11">
    <location>
        <begin position="370"/>
        <end position="441"/>
    </location>
</feature>
<evidence type="ECO:0000259" key="10">
    <source>
        <dbReference type="Pfam" id="PF13614"/>
    </source>
</evidence>
<evidence type="ECO:0000256" key="3">
    <source>
        <dbReference type="ARBA" id="ARBA00022679"/>
    </source>
</evidence>
<dbReference type="InterPro" id="IPR050445">
    <property type="entry name" value="Bact_polysacc_biosynth/exp"/>
</dbReference>
<keyword evidence="6" id="KW-0067">ATP-binding</keyword>
<dbReference type="EMBL" id="LXPS01000033">
    <property type="protein sequence ID" value="OAE42028.1"/>
    <property type="molecule type" value="Genomic_DNA"/>
</dbReference>
<keyword evidence="7" id="KW-0829">Tyrosine-protein kinase</keyword>
<evidence type="ECO:0000256" key="5">
    <source>
        <dbReference type="ARBA" id="ARBA00022777"/>
    </source>
</evidence>